<organism evidence="3 4">
    <name type="scientific">Parasitella parasitica</name>
    <dbReference type="NCBI Taxonomy" id="35722"/>
    <lineage>
        <taxon>Eukaryota</taxon>
        <taxon>Fungi</taxon>
        <taxon>Fungi incertae sedis</taxon>
        <taxon>Mucoromycota</taxon>
        <taxon>Mucoromycotina</taxon>
        <taxon>Mucoromycetes</taxon>
        <taxon>Mucorales</taxon>
        <taxon>Mucorineae</taxon>
        <taxon>Mucoraceae</taxon>
        <taxon>Parasitella</taxon>
    </lineage>
</organism>
<dbReference type="InterPro" id="IPR015422">
    <property type="entry name" value="PyrdxlP-dep_Trfase_small"/>
</dbReference>
<dbReference type="EMBL" id="LN732864">
    <property type="protein sequence ID" value="CEP16146.1"/>
    <property type="molecule type" value="Genomic_DNA"/>
</dbReference>
<dbReference type="SUPFAM" id="SSF53383">
    <property type="entry name" value="PLP-dependent transferases"/>
    <property type="match status" value="1"/>
</dbReference>
<protein>
    <recommendedName>
        <fullName evidence="2">Aminotransferase class V domain-containing protein</fullName>
    </recommendedName>
</protein>
<dbReference type="OrthoDB" id="5978656at2759"/>
<dbReference type="InterPro" id="IPR000192">
    <property type="entry name" value="Aminotrans_V_dom"/>
</dbReference>
<evidence type="ECO:0000313" key="3">
    <source>
        <dbReference type="EMBL" id="CEP16146.1"/>
    </source>
</evidence>
<gene>
    <name evidence="3" type="primary">PARPA_10392.1 scaffold 40272</name>
</gene>
<dbReference type="Pfam" id="PF00266">
    <property type="entry name" value="Aminotran_5"/>
    <property type="match status" value="1"/>
</dbReference>
<dbReference type="STRING" id="35722.A0A0B7NC40"/>
<accession>A0A0B7NC40</accession>
<sequence length="410" mass="46449">MTISKFGKYLRSEFSFQPGYTPLNHGSYGTYPNVIKPILRGYQDKAEEHPDRWNRFEQHPLLENNLKMIGQLINCDHKDLAFLPNASQGANNVLRSFPFKSGDKVLYYQTGYINVNKTLEFLRDQYNVQLVKVDLHFPLEDNEILKLTKDTIEEHHSKSNEPKIVMAVIDALSSLPGVRLPFERLTKLVQDNDILALIDGAHALGHIALDMKALDADFFFSNCHKWLYTPRGCSILYVPKRNQGYVHPTTITLNYEHHTEGSDYSSFSTEHIPPTLDTSPYLCVEAALKYRESLGGEQVINDYCHDLAVKGGALVADILGTRVMENSTKTLTANMVNVEVPVKSTTTKSDADIVNTFLQKLIYEHNTMASVYKNNDAWWVRLCGQIYLDLDDFKVAGNALLAIANEINKE</sequence>
<keyword evidence="1" id="KW-0663">Pyridoxal phosphate</keyword>
<dbReference type="Gene3D" id="3.90.1150.10">
    <property type="entry name" value="Aspartate Aminotransferase, domain 1"/>
    <property type="match status" value="1"/>
</dbReference>
<feature type="domain" description="Aminotransferase class V" evidence="2">
    <location>
        <begin position="62"/>
        <end position="340"/>
    </location>
</feature>
<proteinExistence type="predicted"/>
<dbReference type="AlphaFoldDB" id="A0A0B7NC40"/>
<dbReference type="PANTHER" id="PTHR43092:SF2">
    <property type="entry name" value="HERCYNYLCYSTEINE SULFOXIDE LYASE"/>
    <property type="match status" value="1"/>
</dbReference>
<dbReference type="InterPro" id="IPR015421">
    <property type="entry name" value="PyrdxlP-dep_Trfase_major"/>
</dbReference>
<dbReference type="Gene3D" id="3.40.640.10">
    <property type="entry name" value="Type I PLP-dependent aspartate aminotransferase-like (Major domain)"/>
    <property type="match status" value="1"/>
</dbReference>
<evidence type="ECO:0000313" key="4">
    <source>
        <dbReference type="Proteomes" id="UP000054107"/>
    </source>
</evidence>
<evidence type="ECO:0000256" key="1">
    <source>
        <dbReference type="ARBA" id="ARBA00022898"/>
    </source>
</evidence>
<evidence type="ECO:0000259" key="2">
    <source>
        <dbReference type="Pfam" id="PF00266"/>
    </source>
</evidence>
<reference evidence="3 4" key="1">
    <citation type="submission" date="2014-09" db="EMBL/GenBank/DDBJ databases">
        <authorList>
            <person name="Ellenberger Sabrina"/>
        </authorList>
    </citation>
    <scope>NUCLEOTIDE SEQUENCE [LARGE SCALE GENOMIC DNA]</scope>
    <source>
        <strain evidence="3 4">CBS 412.66</strain>
    </source>
</reference>
<keyword evidence="4" id="KW-1185">Reference proteome</keyword>
<dbReference type="PANTHER" id="PTHR43092">
    <property type="entry name" value="L-CYSTEINE DESULFHYDRASE"/>
    <property type="match status" value="1"/>
</dbReference>
<dbReference type="Proteomes" id="UP000054107">
    <property type="component" value="Unassembled WGS sequence"/>
</dbReference>
<dbReference type="InterPro" id="IPR015424">
    <property type="entry name" value="PyrdxlP-dep_Trfase"/>
</dbReference>
<name>A0A0B7NC40_9FUNG</name>